<feature type="region of interest" description="Disordered" evidence="1">
    <location>
        <begin position="651"/>
        <end position="724"/>
    </location>
</feature>
<dbReference type="OrthoDB" id="2804753at2759"/>
<feature type="compositionally biased region" description="Basic residues" evidence="1">
    <location>
        <begin position="790"/>
        <end position="799"/>
    </location>
</feature>
<feature type="compositionally biased region" description="Basic and acidic residues" evidence="1">
    <location>
        <begin position="852"/>
        <end position="869"/>
    </location>
</feature>
<evidence type="ECO:0000313" key="2">
    <source>
        <dbReference type="EMBL" id="OCH87753.1"/>
    </source>
</evidence>
<feature type="compositionally biased region" description="Low complexity" evidence="1">
    <location>
        <begin position="651"/>
        <end position="685"/>
    </location>
</feature>
<dbReference type="AlphaFoldDB" id="A0A8E2AN55"/>
<feature type="region of interest" description="Disordered" evidence="1">
    <location>
        <begin position="131"/>
        <end position="161"/>
    </location>
</feature>
<protein>
    <submittedName>
        <fullName evidence="2">Uncharacterized protein</fullName>
    </submittedName>
</protein>
<feature type="compositionally biased region" description="Polar residues" evidence="1">
    <location>
        <begin position="18"/>
        <end position="35"/>
    </location>
</feature>
<name>A0A8E2AN55_9APHY</name>
<organism evidence="2 3">
    <name type="scientific">Obba rivulosa</name>
    <dbReference type="NCBI Taxonomy" id="1052685"/>
    <lineage>
        <taxon>Eukaryota</taxon>
        <taxon>Fungi</taxon>
        <taxon>Dikarya</taxon>
        <taxon>Basidiomycota</taxon>
        <taxon>Agaricomycotina</taxon>
        <taxon>Agaricomycetes</taxon>
        <taxon>Polyporales</taxon>
        <taxon>Gelatoporiaceae</taxon>
        <taxon>Obba</taxon>
    </lineage>
</organism>
<feature type="compositionally biased region" description="Polar residues" evidence="1">
    <location>
        <begin position="148"/>
        <end position="161"/>
    </location>
</feature>
<gene>
    <name evidence="2" type="ORF">OBBRIDRAFT_837130</name>
</gene>
<evidence type="ECO:0000256" key="1">
    <source>
        <dbReference type="SAM" id="MobiDB-lite"/>
    </source>
</evidence>
<sequence>MGTASSSCASVAEPPSDATYSPSLSGYDSSTSDDSQVAPDLDLTTAHFSADAGTEIDPITLADMLIGLEMNHTVDFDGCARPRHTRHDRRRQPTPYDYVQCGMGVRVHSQNADDKSGFVEQDKQMTHDLERFEDDPNVASDIHDSEAGNDTLNGDLSSGNPLSLASVQPAEADFTSPGSEHAVNADRIYSSVLQRCVDGLDKYRSPLSAHMDELTRRFNVFDPKEREEMRKAMLEFTPPDGQTWTPEQWSAAIAQEVEYFRTLIGEAASRTLESSERAMNVIQETSRLPKDGHHFHGEPNAQRASVPCPVHGMPVIDPDYKPVPRSKKKAKREQALEVSRFECDTKWSFPLPGLPVPIVGTLDKTGDNAASVKLAELQVESQEPSKPVNVLPKGVPVIPPDSPLTPPEAPPDPLALLTEAPWSVVEVLLLLHIVAHFPPSVFGWERITDAYNYALMEHSLQEWFSATGAQVDEEDAWMLKAEQRYIALQFQRMRSDRMREAPKAKPVAQTIPPTYAEVLRRRLQPRQPQPTTPPQSRPHPFCLRVAHRPPLTFPSDLACFYEAIVEFRIQQPLAEENAQLAELLRVLYMEFKPRFPLRSPWECWHRWCVPYISVSDDEQREVERSEESAILRGLKNRVLKRAEVREVQRLAPCAASSHTPSSSVASPPAASSSVALSPMSSSPSPSVTPSPVTPPGQYQGHIHSCLGNILEPSATPPPGTYPDVPGVKRAASAYDPHDSLVTFTLATLLDAEPLRAEHGAVRSKRIVSEASRLLRGVQVPLTHKAGNRRDRARGRKAGTKHANVPVGTLGSRERPGIRAWFENAAVNRTTLRHVFGEGSDGPWRKMVAGDSSELKRDGARADDVQEKPTQDNGGSLWLPAHLKTMQAPPLPDWSQARFGVKASSGPK</sequence>
<keyword evidence="3" id="KW-1185">Reference proteome</keyword>
<feature type="region of interest" description="Disordered" evidence="1">
    <location>
        <begin position="787"/>
        <end position="809"/>
    </location>
</feature>
<proteinExistence type="predicted"/>
<dbReference type="EMBL" id="KV722474">
    <property type="protein sequence ID" value="OCH87753.1"/>
    <property type="molecule type" value="Genomic_DNA"/>
</dbReference>
<accession>A0A8E2AN55</accession>
<evidence type="ECO:0000313" key="3">
    <source>
        <dbReference type="Proteomes" id="UP000250043"/>
    </source>
</evidence>
<feature type="region of interest" description="Disordered" evidence="1">
    <location>
        <begin position="842"/>
        <end position="907"/>
    </location>
</feature>
<reference evidence="2 3" key="1">
    <citation type="submission" date="2016-07" db="EMBL/GenBank/DDBJ databases">
        <title>Draft genome of the white-rot fungus Obba rivulosa 3A-2.</title>
        <authorList>
            <consortium name="DOE Joint Genome Institute"/>
            <person name="Miettinen O."/>
            <person name="Riley R."/>
            <person name="Acob R."/>
            <person name="Barry K."/>
            <person name="Cullen D."/>
            <person name="De Vries R."/>
            <person name="Hainaut M."/>
            <person name="Hatakka A."/>
            <person name="Henrissat B."/>
            <person name="Hilden K."/>
            <person name="Kuo R."/>
            <person name="Labutti K."/>
            <person name="Lipzen A."/>
            <person name="Makela M.R."/>
            <person name="Sandor L."/>
            <person name="Spatafora J.W."/>
            <person name="Grigoriev I.V."/>
            <person name="Hibbett D.S."/>
        </authorList>
    </citation>
    <scope>NUCLEOTIDE SEQUENCE [LARGE SCALE GENOMIC DNA]</scope>
    <source>
        <strain evidence="2 3">3A-2</strain>
    </source>
</reference>
<dbReference type="Proteomes" id="UP000250043">
    <property type="component" value="Unassembled WGS sequence"/>
</dbReference>
<feature type="region of interest" description="Disordered" evidence="1">
    <location>
        <begin position="1"/>
        <end position="38"/>
    </location>
</feature>